<gene>
    <name evidence="1" type="ORF">PAC_17088</name>
</gene>
<dbReference type="Proteomes" id="UP000184330">
    <property type="component" value="Unassembled WGS sequence"/>
</dbReference>
<evidence type="ECO:0000313" key="1">
    <source>
        <dbReference type="EMBL" id="CZR67189.1"/>
    </source>
</evidence>
<keyword evidence="2" id="KW-1185">Reference proteome</keyword>
<sequence>MQVAPGANKLEELLRAFSAAQCSDIRDKIYGLVGLASDAADLVIDYSKTPFDLFADVILLEERDPPEVSRRRRIKFAQFLQGVLAGKVETPTSKHKAFTYDAASGSSDNDTAPKFWDASFPGIAPLERNQLEQLLQHKYYNPFSNVTLISGFYSDGFEWEGHQDIAARRYDEIAKIIESAEFEELHRKETNELHDRRLKDPMETLFGKTRHVMQDFAH</sequence>
<dbReference type="OrthoDB" id="3598674at2759"/>
<dbReference type="AlphaFoldDB" id="A0A1L7XQ87"/>
<proteinExistence type="predicted"/>
<evidence type="ECO:0000313" key="2">
    <source>
        <dbReference type="Proteomes" id="UP000184330"/>
    </source>
</evidence>
<reference evidence="1 2" key="1">
    <citation type="submission" date="2016-03" db="EMBL/GenBank/DDBJ databases">
        <authorList>
            <person name="Ploux O."/>
        </authorList>
    </citation>
    <scope>NUCLEOTIDE SEQUENCE [LARGE SCALE GENOMIC DNA]</scope>
    <source>
        <strain evidence="1 2">UAMH 11012</strain>
    </source>
</reference>
<organism evidence="1 2">
    <name type="scientific">Phialocephala subalpina</name>
    <dbReference type="NCBI Taxonomy" id="576137"/>
    <lineage>
        <taxon>Eukaryota</taxon>
        <taxon>Fungi</taxon>
        <taxon>Dikarya</taxon>
        <taxon>Ascomycota</taxon>
        <taxon>Pezizomycotina</taxon>
        <taxon>Leotiomycetes</taxon>
        <taxon>Helotiales</taxon>
        <taxon>Mollisiaceae</taxon>
        <taxon>Phialocephala</taxon>
        <taxon>Phialocephala fortinii species complex</taxon>
    </lineage>
</organism>
<name>A0A1L7XQ87_9HELO</name>
<accession>A0A1L7XQ87</accession>
<protein>
    <submittedName>
        <fullName evidence="1">Uncharacterized protein</fullName>
    </submittedName>
</protein>
<dbReference type="EMBL" id="FJOG01000042">
    <property type="protein sequence ID" value="CZR67189.1"/>
    <property type="molecule type" value="Genomic_DNA"/>
</dbReference>